<dbReference type="Pfam" id="PF08734">
    <property type="entry name" value="GYD"/>
    <property type="match status" value="1"/>
</dbReference>
<comment type="caution">
    <text evidence="1">The sequence shown here is derived from an EMBL/GenBank/DDBJ whole genome shotgun (WGS) entry which is preliminary data.</text>
</comment>
<reference evidence="1 2" key="1">
    <citation type="submission" date="2019-07" db="EMBL/GenBank/DDBJ databases">
        <title>SAR11 Genome Evolution.</title>
        <authorList>
            <person name="Giovannoni S."/>
        </authorList>
    </citation>
    <scope>NUCLEOTIDE SEQUENCE [LARGE SCALE GENOMIC DNA]</scope>
    <source>
        <strain evidence="1 2">HTCC9565</strain>
    </source>
</reference>
<name>A0ABX1T3F1_PELUQ</name>
<dbReference type="InterPro" id="IPR014845">
    <property type="entry name" value="GYD/TTHA1554"/>
</dbReference>
<evidence type="ECO:0000313" key="2">
    <source>
        <dbReference type="Proteomes" id="UP001166004"/>
    </source>
</evidence>
<accession>A0ABX1T3F1</accession>
<dbReference type="Proteomes" id="UP001166004">
    <property type="component" value="Unassembled WGS sequence"/>
</dbReference>
<proteinExistence type="predicted"/>
<dbReference type="EMBL" id="LANA01000002">
    <property type="protein sequence ID" value="NMN67775.1"/>
    <property type="molecule type" value="Genomic_DNA"/>
</dbReference>
<sequence length="108" mass="11410">MKKYIVMGNYTAKAFQGFMKNPSQDRAAAATQLSEAVGGKMVSFDIVRGTYDFVGVITGDVGFEATAAVKLAVESTGTITNFTILEKMDINKAAELATKAMAGYKPAG</sequence>
<evidence type="ECO:0000313" key="1">
    <source>
        <dbReference type="EMBL" id="NMN67775.1"/>
    </source>
</evidence>
<protein>
    <submittedName>
        <fullName evidence="1">Uncharacterized protein with GYD domain</fullName>
    </submittedName>
</protein>
<keyword evidence="2" id="KW-1185">Reference proteome</keyword>
<dbReference type="RefSeq" id="WP_169036282.1">
    <property type="nucleotide sequence ID" value="NZ_LANA01000002.1"/>
</dbReference>
<gene>
    <name evidence="1" type="ORF">VP91_00009240</name>
</gene>
<organism evidence="1 2">
    <name type="scientific">Pelagibacter ubique</name>
    <dbReference type="NCBI Taxonomy" id="198252"/>
    <lineage>
        <taxon>Bacteria</taxon>
        <taxon>Pseudomonadati</taxon>
        <taxon>Pseudomonadota</taxon>
        <taxon>Alphaproteobacteria</taxon>
        <taxon>Candidatus Pelagibacterales</taxon>
        <taxon>Candidatus Pelagibacteraceae</taxon>
        <taxon>Candidatus Pelagibacter</taxon>
    </lineage>
</organism>